<gene>
    <name evidence="5" type="ORF">Aiant_40940</name>
</gene>
<sequence length="342" mass="35444">MRIVSRLLVLGVTTTAVAAVFAAPAQAASTGVASVSGSKVRFKAAATGANRVVITRNGRTITIDDKRAIKAGKGCKQVKGDKTKVRCTPATAPTRIRVELRGGNDVLDNRTGVRMTAYGNDGNDRIYGGSGDDLIYGGRGGDEIYGRDGGDHIYGASGYDVISGGAGNDQLFGQLGRDLLDGGYGDDQLRGDDPAQGAVAADFLYGGPGRDLVSYIQYRKAVTVNLDGRSGDGQAGERDTVGADVEDLEGGSGNDLLTGNAANNFLRGWSGDDVLRGGAGNDVLEDGLGRDSLYGEDGDDDLRGLDNLGTPSPDRIDGGANTDFCLYTPVDTLISCEESSTE</sequence>
<evidence type="ECO:0000256" key="1">
    <source>
        <dbReference type="ARBA" id="ARBA00004613"/>
    </source>
</evidence>
<evidence type="ECO:0000313" key="5">
    <source>
        <dbReference type="EMBL" id="BCJ43437.1"/>
    </source>
</evidence>
<dbReference type="SUPFAM" id="SSF51120">
    <property type="entry name" value="beta-Roll"/>
    <property type="match status" value="2"/>
</dbReference>
<accession>A0ABM7LVY8</accession>
<dbReference type="PRINTS" id="PR00313">
    <property type="entry name" value="CABNDNGRPT"/>
</dbReference>
<dbReference type="InterPro" id="IPR011049">
    <property type="entry name" value="Serralysin-like_metalloprot_C"/>
</dbReference>
<comment type="subcellular location">
    <subcellularLocation>
        <location evidence="1">Secreted</location>
    </subcellularLocation>
</comment>
<dbReference type="Pfam" id="PF00353">
    <property type="entry name" value="HemolysinCabind"/>
    <property type="match status" value="4"/>
</dbReference>
<dbReference type="Gene3D" id="2.150.10.10">
    <property type="entry name" value="Serralysin-like metalloprotease, C-terminal"/>
    <property type="match status" value="2"/>
</dbReference>
<evidence type="ECO:0000256" key="3">
    <source>
        <dbReference type="SAM" id="MobiDB-lite"/>
    </source>
</evidence>
<feature type="chain" id="PRO_5046136375" description="Hemolysin type calcium-binding protein" evidence="4">
    <location>
        <begin position="19"/>
        <end position="342"/>
    </location>
</feature>
<organism evidence="5 6">
    <name type="scientific">Actinoplanes ianthinogenes</name>
    <dbReference type="NCBI Taxonomy" id="122358"/>
    <lineage>
        <taxon>Bacteria</taxon>
        <taxon>Bacillati</taxon>
        <taxon>Actinomycetota</taxon>
        <taxon>Actinomycetes</taxon>
        <taxon>Micromonosporales</taxon>
        <taxon>Micromonosporaceae</taxon>
        <taxon>Actinoplanes</taxon>
    </lineage>
</organism>
<feature type="region of interest" description="Disordered" evidence="3">
    <location>
        <begin position="286"/>
        <end position="317"/>
    </location>
</feature>
<keyword evidence="6" id="KW-1185">Reference proteome</keyword>
<dbReference type="PANTHER" id="PTHR38340:SF1">
    <property type="entry name" value="S-LAYER PROTEIN"/>
    <property type="match status" value="1"/>
</dbReference>
<dbReference type="Proteomes" id="UP000676967">
    <property type="component" value="Chromosome"/>
</dbReference>
<proteinExistence type="predicted"/>
<feature type="signal peptide" evidence="4">
    <location>
        <begin position="1"/>
        <end position="18"/>
    </location>
</feature>
<evidence type="ECO:0000256" key="2">
    <source>
        <dbReference type="ARBA" id="ARBA00022525"/>
    </source>
</evidence>
<dbReference type="InterPro" id="IPR001343">
    <property type="entry name" value="Hemolysn_Ca-bd"/>
</dbReference>
<dbReference type="PANTHER" id="PTHR38340">
    <property type="entry name" value="S-LAYER PROTEIN"/>
    <property type="match status" value="1"/>
</dbReference>
<dbReference type="EMBL" id="AP023356">
    <property type="protein sequence ID" value="BCJ43437.1"/>
    <property type="molecule type" value="Genomic_DNA"/>
</dbReference>
<dbReference type="InterPro" id="IPR018511">
    <property type="entry name" value="Hemolysin-typ_Ca-bd_CS"/>
</dbReference>
<keyword evidence="4" id="KW-0732">Signal</keyword>
<evidence type="ECO:0000256" key="4">
    <source>
        <dbReference type="SAM" id="SignalP"/>
    </source>
</evidence>
<protein>
    <recommendedName>
        <fullName evidence="7">Hemolysin type calcium-binding protein</fullName>
    </recommendedName>
</protein>
<name>A0ABM7LVY8_9ACTN</name>
<evidence type="ECO:0008006" key="7">
    <source>
        <dbReference type="Google" id="ProtNLM"/>
    </source>
</evidence>
<keyword evidence="2" id="KW-0964">Secreted</keyword>
<dbReference type="InterPro" id="IPR050557">
    <property type="entry name" value="RTX_toxin/Mannuronan_C5-epim"/>
</dbReference>
<evidence type="ECO:0000313" key="6">
    <source>
        <dbReference type="Proteomes" id="UP000676967"/>
    </source>
</evidence>
<reference evidence="5 6" key="1">
    <citation type="submission" date="2020-08" db="EMBL/GenBank/DDBJ databases">
        <title>Whole genome shotgun sequence of Actinoplanes ianthinogenes NBRC 13996.</title>
        <authorList>
            <person name="Komaki H."/>
            <person name="Tamura T."/>
        </authorList>
    </citation>
    <scope>NUCLEOTIDE SEQUENCE [LARGE SCALE GENOMIC DNA]</scope>
    <source>
        <strain evidence="5 6">NBRC 13996</strain>
    </source>
</reference>
<dbReference type="RefSeq" id="WP_189332166.1">
    <property type="nucleotide sequence ID" value="NZ_AP023356.1"/>
</dbReference>
<dbReference type="PROSITE" id="PS00330">
    <property type="entry name" value="HEMOLYSIN_CALCIUM"/>
    <property type="match status" value="2"/>
</dbReference>